<dbReference type="PANTHER" id="PTHR33048:SF47">
    <property type="entry name" value="INTEGRAL MEMBRANE PROTEIN-RELATED"/>
    <property type="match status" value="1"/>
</dbReference>
<evidence type="ECO:0000256" key="3">
    <source>
        <dbReference type="ARBA" id="ARBA00022989"/>
    </source>
</evidence>
<dbReference type="AlphaFoldDB" id="A0A8H7E6Q6"/>
<dbReference type="Proteomes" id="UP000606974">
    <property type="component" value="Unassembled WGS sequence"/>
</dbReference>
<evidence type="ECO:0000313" key="9">
    <source>
        <dbReference type="Proteomes" id="UP000606974"/>
    </source>
</evidence>
<evidence type="ECO:0000256" key="6">
    <source>
        <dbReference type="SAM" id="Phobius"/>
    </source>
</evidence>
<keyword evidence="3 6" id="KW-1133">Transmembrane helix</keyword>
<comment type="caution">
    <text evidence="8">The sequence shown here is derived from an EMBL/GenBank/DDBJ whole genome shotgun (WGS) entry which is preliminary data.</text>
</comment>
<proteinExistence type="inferred from homology"/>
<gene>
    <name evidence="8" type="ORF">GJ744_001404</name>
</gene>
<organism evidence="8 9">
    <name type="scientific">Endocarpon pusillum</name>
    <dbReference type="NCBI Taxonomy" id="364733"/>
    <lineage>
        <taxon>Eukaryota</taxon>
        <taxon>Fungi</taxon>
        <taxon>Dikarya</taxon>
        <taxon>Ascomycota</taxon>
        <taxon>Pezizomycotina</taxon>
        <taxon>Eurotiomycetes</taxon>
        <taxon>Chaetothyriomycetidae</taxon>
        <taxon>Verrucariales</taxon>
        <taxon>Verrucariaceae</taxon>
        <taxon>Endocarpon</taxon>
    </lineage>
</organism>
<accession>A0A8H7E6Q6</accession>
<evidence type="ECO:0000256" key="5">
    <source>
        <dbReference type="ARBA" id="ARBA00038359"/>
    </source>
</evidence>
<dbReference type="GO" id="GO:0016020">
    <property type="term" value="C:membrane"/>
    <property type="evidence" value="ECO:0007669"/>
    <property type="project" value="UniProtKB-SubCell"/>
</dbReference>
<dbReference type="EMBL" id="JAACFV010000012">
    <property type="protein sequence ID" value="KAF7512469.1"/>
    <property type="molecule type" value="Genomic_DNA"/>
</dbReference>
<dbReference type="PANTHER" id="PTHR33048">
    <property type="entry name" value="PTH11-LIKE INTEGRAL MEMBRANE PROTEIN (AFU_ORTHOLOGUE AFUA_5G11245)"/>
    <property type="match status" value="1"/>
</dbReference>
<sequence length="83" mass="9508">MLANTVADMVTDTLIITVPANLLWKVRISLRSKIALAGIFSLTVFVMIFAIVRVVTIRSHSTQMDPTWMFMWNFVEQTVDMLF</sequence>
<protein>
    <recommendedName>
        <fullName evidence="7">Rhodopsin domain-containing protein</fullName>
    </recommendedName>
</protein>
<comment type="similarity">
    <text evidence="5">Belongs to the SAT4 family.</text>
</comment>
<dbReference type="Pfam" id="PF20684">
    <property type="entry name" value="Fung_rhodopsin"/>
    <property type="match status" value="1"/>
</dbReference>
<evidence type="ECO:0000256" key="2">
    <source>
        <dbReference type="ARBA" id="ARBA00022692"/>
    </source>
</evidence>
<feature type="domain" description="Rhodopsin" evidence="7">
    <location>
        <begin position="2"/>
        <end position="80"/>
    </location>
</feature>
<dbReference type="OrthoDB" id="444631at2759"/>
<keyword evidence="9" id="KW-1185">Reference proteome</keyword>
<evidence type="ECO:0000256" key="1">
    <source>
        <dbReference type="ARBA" id="ARBA00004141"/>
    </source>
</evidence>
<keyword evidence="2 6" id="KW-0812">Transmembrane</keyword>
<feature type="transmembrane region" description="Helical" evidence="6">
    <location>
        <begin position="34"/>
        <end position="55"/>
    </location>
</feature>
<evidence type="ECO:0000256" key="4">
    <source>
        <dbReference type="ARBA" id="ARBA00023136"/>
    </source>
</evidence>
<comment type="subcellular location">
    <subcellularLocation>
        <location evidence="1">Membrane</location>
        <topology evidence="1">Multi-pass membrane protein</topology>
    </subcellularLocation>
</comment>
<evidence type="ECO:0000313" key="8">
    <source>
        <dbReference type="EMBL" id="KAF7512469.1"/>
    </source>
</evidence>
<evidence type="ECO:0000259" key="7">
    <source>
        <dbReference type="Pfam" id="PF20684"/>
    </source>
</evidence>
<keyword evidence="4 6" id="KW-0472">Membrane</keyword>
<name>A0A8H7E6Q6_9EURO</name>
<dbReference type="InterPro" id="IPR049326">
    <property type="entry name" value="Rhodopsin_dom_fungi"/>
</dbReference>
<reference evidence="8" key="1">
    <citation type="submission" date="2020-02" db="EMBL/GenBank/DDBJ databases">
        <authorList>
            <person name="Palmer J.M."/>
        </authorList>
    </citation>
    <scope>NUCLEOTIDE SEQUENCE</scope>
    <source>
        <strain evidence="8">EPUS1.4</strain>
        <tissue evidence="8">Thallus</tissue>
    </source>
</reference>
<dbReference type="InterPro" id="IPR052337">
    <property type="entry name" value="SAT4-like"/>
</dbReference>